<name>A0ABV3ZDS2_9BACT</name>
<keyword evidence="1" id="KW-1133">Transmembrane helix</keyword>
<dbReference type="Pfam" id="PF17561">
    <property type="entry name" value="TssO"/>
    <property type="match status" value="1"/>
</dbReference>
<keyword evidence="1" id="KW-0472">Membrane</keyword>
<feature type="transmembrane region" description="Helical" evidence="1">
    <location>
        <begin position="14"/>
        <end position="38"/>
    </location>
</feature>
<organism evidence="2 3">
    <name type="scientific">Danxiaibacter flavus</name>
    <dbReference type="NCBI Taxonomy" id="3049108"/>
    <lineage>
        <taxon>Bacteria</taxon>
        <taxon>Pseudomonadati</taxon>
        <taxon>Bacteroidota</taxon>
        <taxon>Chitinophagia</taxon>
        <taxon>Chitinophagales</taxon>
        <taxon>Chitinophagaceae</taxon>
        <taxon>Danxiaibacter</taxon>
    </lineage>
</organism>
<keyword evidence="3" id="KW-1185">Reference proteome</keyword>
<reference evidence="2 3" key="1">
    <citation type="submission" date="2023-07" db="EMBL/GenBank/DDBJ databases">
        <authorList>
            <person name="Lian W.-H."/>
        </authorList>
    </citation>
    <scope>NUCLEOTIDE SEQUENCE [LARGE SCALE GENOMIC DNA]</scope>
    <source>
        <strain evidence="2 3">SYSU DXS3180</strain>
    </source>
</reference>
<dbReference type="RefSeq" id="WP_369329075.1">
    <property type="nucleotide sequence ID" value="NZ_JAULBC010000002.1"/>
</dbReference>
<dbReference type="Proteomes" id="UP001560573">
    <property type="component" value="Unassembled WGS sequence"/>
</dbReference>
<proteinExistence type="predicted"/>
<comment type="caution">
    <text evidence="2">The sequence shown here is derived from an EMBL/GenBank/DDBJ whole genome shotgun (WGS) entry which is preliminary data.</text>
</comment>
<sequence>MIAHNRNEIIKKTLYFWLLFVILVCASLLPVYFFVWAAQKQKSVYLSKIQDYKNIINKQLVLQDQMDSLYKSLSYIDADKVDNYIFLEKFIADQKDRIARQVGEDSSNHFSTYTYVLNRLNAMILLKDSLVKIHNAEDLLKRDLRSCMDKNTSIRNSILRHNQLAN</sequence>
<evidence type="ECO:0000313" key="2">
    <source>
        <dbReference type="EMBL" id="MEX6687670.1"/>
    </source>
</evidence>
<dbReference type="EMBL" id="JAULBC010000002">
    <property type="protein sequence ID" value="MEX6687670.1"/>
    <property type="molecule type" value="Genomic_DNA"/>
</dbReference>
<protein>
    <submittedName>
        <fullName evidence="2">Type VI secretion system TssO</fullName>
    </submittedName>
</protein>
<evidence type="ECO:0000313" key="3">
    <source>
        <dbReference type="Proteomes" id="UP001560573"/>
    </source>
</evidence>
<evidence type="ECO:0000256" key="1">
    <source>
        <dbReference type="SAM" id="Phobius"/>
    </source>
</evidence>
<accession>A0ABV3ZDS2</accession>
<dbReference type="InterPro" id="IPR039449">
    <property type="entry name" value="TssO"/>
</dbReference>
<gene>
    <name evidence="2" type="primary">tssO</name>
    <name evidence="2" type="ORF">QTN47_09215</name>
</gene>
<keyword evidence="1" id="KW-0812">Transmembrane</keyword>